<protein>
    <recommendedName>
        <fullName evidence="9">RNA polymerase subunit sigma-70</fullName>
    </recommendedName>
</protein>
<accession>A0A1E8BEW8</accession>
<dbReference type="InterPro" id="IPR014284">
    <property type="entry name" value="RNA_pol_sigma-70_dom"/>
</dbReference>
<dbReference type="Gene3D" id="1.20.140.160">
    <property type="match status" value="1"/>
</dbReference>
<dbReference type="InterPro" id="IPR000943">
    <property type="entry name" value="RNA_pol_sigma70"/>
</dbReference>
<dbReference type="PANTHER" id="PTHR30603">
    <property type="entry name" value="RNA POLYMERASE SIGMA FACTOR RPO"/>
    <property type="match status" value="1"/>
</dbReference>
<keyword evidence="1" id="KW-0805">Transcription regulation</keyword>
<evidence type="ECO:0000259" key="5">
    <source>
        <dbReference type="Pfam" id="PF04542"/>
    </source>
</evidence>
<evidence type="ECO:0000313" key="8">
    <source>
        <dbReference type="Proteomes" id="UP000175835"/>
    </source>
</evidence>
<evidence type="ECO:0008006" key="9">
    <source>
        <dbReference type="Google" id="ProtNLM"/>
    </source>
</evidence>
<dbReference type="PANTHER" id="PTHR30603:SF47">
    <property type="entry name" value="RNA POLYMERASE SIGMA FACTOR SIGD, CHLOROPLASTIC"/>
    <property type="match status" value="1"/>
</dbReference>
<organism evidence="7 8">
    <name type="scientific">Bacillus mycoides</name>
    <dbReference type="NCBI Taxonomy" id="1405"/>
    <lineage>
        <taxon>Bacteria</taxon>
        <taxon>Bacillati</taxon>
        <taxon>Bacillota</taxon>
        <taxon>Bacilli</taxon>
        <taxon>Bacillales</taxon>
        <taxon>Bacillaceae</taxon>
        <taxon>Bacillus</taxon>
        <taxon>Bacillus cereus group</taxon>
    </lineage>
</organism>
<dbReference type="AlphaFoldDB" id="A0A1E8BEW8"/>
<evidence type="ECO:0000256" key="3">
    <source>
        <dbReference type="ARBA" id="ARBA00023125"/>
    </source>
</evidence>
<evidence type="ECO:0000313" key="7">
    <source>
        <dbReference type="EMBL" id="OFD87653.1"/>
    </source>
</evidence>
<dbReference type="EMBL" id="LXLX01000062">
    <property type="protein sequence ID" value="OFD87653.1"/>
    <property type="molecule type" value="Genomic_DNA"/>
</dbReference>
<dbReference type="InterPro" id="IPR013325">
    <property type="entry name" value="RNA_pol_sigma_r2"/>
</dbReference>
<dbReference type="Proteomes" id="UP000175835">
    <property type="component" value="Unassembled WGS sequence"/>
</dbReference>
<dbReference type="InterPro" id="IPR013324">
    <property type="entry name" value="RNA_pol_sigma_r3/r4-like"/>
</dbReference>
<name>A0A1E8BEW8_BACMY</name>
<evidence type="ECO:0000256" key="1">
    <source>
        <dbReference type="ARBA" id="ARBA00023015"/>
    </source>
</evidence>
<dbReference type="NCBIfam" id="TIGR02937">
    <property type="entry name" value="sigma70-ECF"/>
    <property type="match status" value="1"/>
</dbReference>
<dbReference type="SUPFAM" id="SSF88946">
    <property type="entry name" value="Sigma2 domain of RNA polymerase sigma factors"/>
    <property type="match status" value="1"/>
</dbReference>
<dbReference type="SUPFAM" id="SSF88659">
    <property type="entry name" value="Sigma3 and sigma4 domains of RNA polymerase sigma factors"/>
    <property type="match status" value="2"/>
</dbReference>
<keyword evidence="4" id="KW-0804">Transcription</keyword>
<dbReference type="RefSeq" id="WP_070146400.1">
    <property type="nucleotide sequence ID" value="NZ_LXLX01000062.1"/>
</dbReference>
<dbReference type="GO" id="GO:0003677">
    <property type="term" value="F:DNA binding"/>
    <property type="evidence" value="ECO:0007669"/>
    <property type="project" value="UniProtKB-KW"/>
</dbReference>
<evidence type="ECO:0000256" key="2">
    <source>
        <dbReference type="ARBA" id="ARBA00023082"/>
    </source>
</evidence>
<dbReference type="PATRIC" id="fig|86662.28.peg.5749"/>
<dbReference type="PRINTS" id="PR00046">
    <property type="entry name" value="SIGMA70FCT"/>
</dbReference>
<dbReference type="Pfam" id="PF04542">
    <property type="entry name" value="Sigma70_r2"/>
    <property type="match status" value="1"/>
</dbReference>
<sequence>MNQSYSSLNRDESLTRTITLGSTARIIVPMVKPEDNNFEIKEIGNYKVLSKQDSLNLFRRYKHGEKDLREYLFHVNIGLVLSIARKYKNKHPEIEFDDLVQEGNEGMLRAIEDFNPDLGYCFSTYAYWWIKKSMLGFIRKKKSGPFKIPNYVNQFNVKYVEIEDKYLQMHNRTPTVEEVVKELDVTREMVIRHDVYYKRVTTMTLDIDTINEDIGILNPFYDDSSAIPSTNEMIIEDLNYEIWLIFDEVLNPKQKIVLNLCFGLLDSKVYLHKEIAKALMITTERVSQLKDEAINRLKKCDYKDEIFNLLHEKLKIMDELNLA</sequence>
<dbReference type="InterPro" id="IPR050239">
    <property type="entry name" value="Sigma-70_RNA_pol_init_factors"/>
</dbReference>
<keyword evidence="3" id="KW-0238">DNA-binding</keyword>
<dbReference type="InterPro" id="IPR007630">
    <property type="entry name" value="RNA_pol_sigma70_r4"/>
</dbReference>
<dbReference type="GO" id="GO:0016987">
    <property type="term" value="F:sigma factor activity"/>
    <property type="evidence" value="ECO:0007669"/>
    <property type="project" value="UniProtKB-KW"/>
</dbReference>
<feature type="domain" description="RNA polymerase sigma-70 region 2" evidence="5">
    <location>
        <begin position="73"/>
        <end position="142"/>
    </location>
</feature>
<dbReference type="GO" id="GO:0006352">
    <property type="term" value="P:DNA-templated transcription initiation"/>
    <property type="evidence" value="ECO:0007669"/>
    <property type="project" value="InterPro"/>
</dbReference>
<evidence type="ECO:0000259" key="6">
    <source>
        <dbReference type="Pfam" id="PF04545"/>
    </source>
</evidence>
<evidence type="ECO:0000256" key="4">
    <source>
        <dbReference type="ARBA" id="ARBA00023163"/>
    </source>
</evidence>
<reference evidence="7 8" key="1">
    <citation type="submission" date="2016-05" db="EMBL/GenBank/DDBJ databases">
        <title>Bacillus thuringiensis and Bacillus weihenstephanensis as novel biocontrol agents of wilt causing Verticillium species.</title>
        <authorList>
            <person name="Hollensteiner J."/>
            <person name="Wemheuer F."/>
            <person name="Harting R."/>
            <person name="Kolarzyk A."/>
            <person name="Diaz-Valerio S."/>
            <person name="Poehlein A."/>
            <person name="Brzuszkiewicz E."/>
            <person name="Nesemann K."/>
            <person name="Braus-Stromeyer S."/>
            <person name="Braus G."/>
            <person name="Daniel R."/>
            <person name="Liesegang H."/>
        </authorList>
    </citation>
    <scope>NUCLEOTIDE SEQUENCE [LARGE SCALE GENOMIC DNA]</scope>
    <source>
        <strain evidence="7 8">GOE11</strain>
    </source>
</reference>
<dbReference type="Pfam" id="PF04545">
    <property type="entry name" value="Sigma70_r4"/>
    <property type="match status" value="1"/>
</dbReference>
<dbReference type="Gene3D" id="1.20.120.1810">
    <property type="match status" value="1"/>
</dbReference>
<proteinExistence type="predicted"/>
<keyword evidence="2" id="KW-0731">Sigma factor</keyword>
<dbReference type="InterPro" id="IPR007627">
    <property type="entry name" value="RNA_pol_sigma70_r2"/>
</dbReference>
<feature type="domain" description="RNA polymerase sigma-70 region 4" evidence="6">
    <location>
        <begin position="249"/>
        <end position="299"/>
    </location>
</feature>
<gene>
    <name evidence="7" type="ORF">BWGOE11_56050</name>
</gene>
<comment type="caution">
    <text evidence="7">The sequence shown here is derived from an EMBL/GenBank/DDBJ whole genome shotgun (WGS) entry which is preliminary data.</text>
</comment>